<dbReference type="InterPro" id="IPR012462">
    <property type="entry name" value="UFSP1/2_DUB_cat"/>
</dbReference>
<dbReference type="PANTHER" id="PTHR48153:SF3">
    <property type="entry name" value="INACTIVE UFM1-SPECIFIC PROTEASE 1"/>
    <property type="match status" value="1"/>
</dbReference>
<evidence type="ECO:0000256" key="1">
    <source>
        <dbReference type="ARBA" id="ARBA00008552"/>
    </source>
</evidence>
<evidence type="ECO:0000256" key="2">
    <source>
        <dbReference type="ARBA" id="ARBA00022801"/>
    </source>
</evidence>
<feature type="domain" description="UFSP1/2/DUB catalytic" evidence="3">
    <location>
        <begin position="23"/>
        <end position="217"/>
    </location>
</feature>
<keyword evidence="5" id="KW-1185">Reference proteome</keyword>
<organism evidence="4 5">
    <name type="scientific">Brachionus calyciflorus</name>
    <dbReference type="NCBI Taxonomy" id="104777"/>
    <lineage>
        <taxon>Eukaryota</taxon>
        <taxon>Metazoa</taxon>
        <taxon>Spiralia</taxon>
        <taxon>Gnathifera</taxon>
        <taxon>Rotifera</taxon>
        <taxon>Eurotatoria</taxon>
        <taxon>Monogononta</taxon>
        <taxon>Pseudotrocha</taxon>
        <taxon>Ploima</taxon>
        <taxon>Brachionidae</taxon>
        <taxon>Brachionus</taxon>
    </lineage>
</organism>
<evidence type="ECO:0000313" key="4">
    <source>
        <dbReference type="EMBL" id="CAF0892086.1"/>
    </source>
</evidence>
<dbReference type="Pfam" id="PF07910">
    <property type="entry name" value="Peptidase_C78"/>
    <property type="match status" value="1"/>
</dbReference>
<sequence length="226" mass="25806">MSLDLIKLEDFQNQLAFTKNFDKISCVKGPYDYFHYKCDGYNDVGYGCGYRTTQTICSWIKNQILEENFKFSSNLKVVDQPSVLEIQKILVECGDKPSNFIGSKDWIGCFEASIVIDYLYNVPCKILHCNPGTLKNHYQDLLNHFENFASPVMMGGDLDNASKGVLGIGNSIHDSFVLIADPHYSVPKANQTELIKNEWIAWRSINSFDNSSFYNFCLPQKKYLSK</sequence>
<proteinExistence type="inferred from homology"/>
<evidence type="ECO:0000313" key="5">
    <source>
        <dbReference type="Proteomes" id="UP000663879"/>
    </source>
</evidence>
<dbReference type="EMBL" id="CAJNOC010001800">
    <property type="protein sequence ID" value="CAF0892086.1"/>
    <property type="molecule type" value="Genomic_DNA"/>
</dbReference>
<dbReference type="GO" id="GO:0071567">
    <property type="term" value="F:deUFMylase activity"/>
    <property type="evidence" value="ECO:0007669"/>
    <property type="project" value="UniProtKB-ARBA"/>
</dbReference>
<gene>
    <name evidence="4" type="ORF">OXX778_LOCUS10962</name>
</gene>
<name>A0A813YZE5_9BILA</name>
<comment type="caution">
    <text evidence="4">The sequence shown here is derived from an EMBL/GenBank/DDBJ whole genome shotgun (WGS) entry which is preliminary data.</text>
</comment>
<evidence type="ECO:0000259" key="3">
    <source>
        <dbReference type="Pfam" id="PF07910"/>
    </source>
</evidence>
<comment type="similarity">
    <text evidence="1">Belongs to the peptidase C78 family.</text>
</comment>
<dbReference type="Gene3D" id="3.90.70.130">
    <property type="match status" value="1"/>
</dbReference>
<keyword evidence="2" id="KW-0378">Hydrolase</keyword>
<dbReference type="AlphaFoldDB" id="A0A813YZE5"/>
<accession>A0A813YZE5</accession>
<reference evidence="4" key="1">
    <citation type="submission" date="2021-02" db="EMBL/GenBank/DDBJ databases">
        <authorList>
            <person name="Nowell W R."/>
        </authorList>
    </citation>
    <scope>NUCLEOTIDE SEQUENCE</scope>
    <source>
        <strain evidence="4">Ploen Becks lab</strain>
    </source>
</reference>
<protein>
    <recommendedName>
        <fullName evidence="3">UFSP1/2/DUB catalytic domain-containing protein</fullName>
    </recommendedName>
</protein>
<dbReference type="Proteomes" id="UP000663879">
    <property type="component" value="Unassembled WGS sequence"/>
</dbReference>
<dbReference type="OrthoDB" id="417506at2759"/>
<dbReference type="PANTHER" id="PTHR48153">
    <property type="entry name" value="UFM1-SPECIFIC PROTEASE 2"/>
    <property type="match status" value="1"/>
</dbReference>